<evidence type="ECO:0000313" key="11">
    <source>
        <dbReference type="Proteomes" id="UP000663891"/>
    </source>
</evidence>
<evidence type="ECO:0000256" key="1">
    <source>
        <dbReference type="ARBA" id="ARBA00001974"/>
    </source>
</evidence>
<dbReference type="OrthoDB" id="66881at2759"/>
<reference evidence="9" key="1">
    <citation type="submission" date="2021-02" db="EMBL/GenBank/DDBJ databases">
        <authorList>
            <person name="Nowell W R."/>
        </authorList>
    </citation>
    <scope>NUCLEOTIDE SEQUENCE</scope>
</reference>
<comment type="similarity">
    <text evidence="2">Belongs to the FAD-binding monooxygenase family.</text>
</comment>
<dbReference type="InterPro" id="IPR050775">
    <property type="entry name" value="FAD-binding_Monooxygenases"/>
</dbReference>
<dbReference type="Proteomes" id="UP000663891">
    <property type="component" value="Unassembled WGS sequence"/>
</dbReference>
<evidence type="ECO:0000313" key="10">
    <source>
        <dbReference type="EMBL" id="CAF3835537.1"/>
    </source>
</evidence>
<keyword evidence="4" id="KW-0274">FAD</keyword>
<dbReference type="AlphaFoldDB" id="A0A813UW57"/>
<dbReference type="EMBL" id="CAJOAY010001382">
    <property type="protein sequence ID" value="CAF3835537.1"/>
    <property type="molecule type" value="Genomic_DNA"/>
</dbReference>
<dbReference type="SUPFAM" id="SSF51905">
    <property type="entry name" value="FAD/NAD(P)-binding domain"/>
    <property type="match status" value="3"/>
</dbReference>
<dbReference type="PANTHER" id="PTHR43098">
    <property type="entry name" value="L-ORNITHINE N(5)-MONOOXYGENASE-RELATED"/>
    <property type="match status" value="1"/>
</dbReference>
<evidence type="ECO:0000256" key="2">
    <source>
        <dbReference type="ARBA" id="ARBA00010139"/>
    </source>
</evidence>
<evidence type="ECO:0000313" key="9">
    <source>
        <dbReference type="EMBL" id="CAF0833178.1"/>
    </source>
</evidence>
<gene>
    <name evidence="10" type="ORF">OKA104_LOCUS20566</name>
    <name evidence="9" type="ORF">VCS650_LOCUS5719</name>
</gene>
<keyword evidence="7" id="KW-0503">Monooxygenase</keyword>
<protein>
    <recommendedName>
        <fullName evidence="12">Cyclohexanone monooxygenase</fullName>
    </recommendedName>
</protein>
<comment type="cofactor">
    <cofactor evidence="1">
        <name>FAD</name>
        <dbReference type="ChEBI" id="CHEBI:57692"/>
    </cofactor>
</comment>
<dbReference type="GO" id="GO:0004497">
    <property type="term" value="F:monooxygenase activity"/>
    <property type="evidence" value="ECO:0007669"/>
    <property type="project" value="UniProtKB-KW"/>
</dbReference>
<evidence type="ECO:0000256" key="7">
    <source>
        <dbReference type="ARBA" id="ARBA00023033"/>
    </source>
</evidence>
<sequence>MANIMNMKKDMKCVEHLPNTNGVKHVPDTNGVKDAPDTNGVKHVPITNGVKHILDTNGVKHIPDTNGVEHVPITNGVKHIPDTNGVKHIPDTNGVEHVPITNGVKHIPDTNGVEHVLNTNGVEHAPNTNSVEHPPETIDALVVGAGFAGLAMLHALRERGYSAKIFEAGHEIGGTWHWNRYPGARCDVESMQYSYSFSDELQQQWHWSERFAKQPEILRYLNHVVDKFDLRKHIQLETRVTSVIYDEDRSQWAITTNRDDHIIAKFCIMATGCLSIPKDPNIKGLDQFKGNVYSTSHWPADDVSFIDRRVAIIGTGASGVQCIPMIAKQATHLYVFQRTPNFVIPANYEPVDSEYEDDWKSNYTQRRRQSLESPAGIFFGYVNNSSIATMTDEERFEEGWKRGGFSFYTAFQGRLNDKAISEIISKLIYDKIRKTVKDPTVAETLLPYDHLFGTKRPCVTSQYYETFNRDNVTLVDIRDKSIDEITPTGIQIEDKHYDVDDIVLAIGFDAITGAIFNIDIHGRSGQTLRDKWTIRPRTLLGLMMAHFPNLFTITGPGSPVDLGNMIPHIEENVKWIINCIDYLKMHNIDSIEPTVNAQNAWMDHVDMVAGQILCSTGNSWYNGSSLSGKTNCVMRYAGGFNNYLKMCENAAMHDYAQFFVLKRSP</sequence>
<proteinExistence type="inferred from homology"/>
<accession>A0A813UW57</accession>
<feature type="region of interest" description="Disordered" evidence="8">
    <location>
        <begin position="18"/>
        <end position="40"/>
    </location>
</feature>
<dbReference type="Proteomes" id="UP000663881">
    <property type="component" value="Unassembled WGS sequence"/>
</dbReference>
<dbReference type="PANTHER" id="PTHR43098:SF3">
    <property type="entry name" value="L-ORNITHINE N(5)-MONOOXYGENASE-RELATED"/>
    <property type="match status" value="1"/>
</dbReference>
<evidence type="ECO:0000256" key="8">
    <source>
        <dbReference type="SAM" id="MobiDB-lite"/>
    </source>
</evidence>
<evidence type="ECO:0000256" key="5">
    <source>
        <dbReference type="ARBA" id="ARBA00022857"/>
    </source>
</evidence>
<name>A0A813UW57_9BILA</name>
<evidence type="ECO:0000256" key="6">
    <source>
        <dbReference type="ARBA" id="ARBA00023002"/>
    </source>
</evidence>
<dbReference type="Gene3D" id="3.50.50.60">
    <property type="entry name" value="FAD/NAD(P)-binding domain"/>
    <property type="match status" value="2"/>
</dbReference>
<evidence type="ECO:0000256" key="3">
    <source>
        <dbReference type="ARBA" id="ARBA00022630"/>
    </source>
</evidence>
<organism evidence="9 11">
    <name type="scientific">Adineta steineri</name>
    <dbReference type="NCBI Taxonomy" id="433720"/>
    <lineage>
        <taxon>Eukaryota</taxon>
        <taxon>Metazoa</taxon>
        <taxon>Spiralia</taxon>
        <taxon>Gnathifera</taxon>
        <taxon>Rotifera</taxon>
        <taxon>Eurotatoria</taxon>
        <taxon>Bdelloidea</taxon>
        <taxon>Adinetida</taxon>
        <taxon>Adinetidae</taxon>
        <taxon>Adineta</taxon>
    </lineage>
</organism>
<evidence type="ECO:0008006" key="12">
    <source>
        <dbReference type="Google" id="ProtNLM"/>
    </source>
</evidence>
<keyword evidence="6" id="KW-0560">Oxidoreductase</keyword>
<keyword evidence="3" id="KW-0285">Flavoprotein</keyword>
<dbReference type="EMBL" id="CAJNON010000034">
    <property type="protein sequence ID" value="CAF0833178.1"/>
    <property type="molecule type" value="Genomic_DNA"/>
</dbReference>
<dbReference type="InterPro" id="IPR036188">
    <property type="entry name" value="FAD/NAD-bd_sf"/>
</dbReference>
<dbReference type="Pfam" id="PF13738">
    <property type="entry name" value="Pyr_redox_3"/>
    <property type="match status" value="1"/>
</dbReference>
<keyword evidence="5" id="KW-0521">NADP</keyword>
<comment type="caution">
    <text evidence="9">The sequence shown here is derived from an EMBL/GenBank/DDBJ whole genome shotgun (WGS) entry which is preliminary data.</text>
</comment>
<evidence type="ECO:0000256" key="4">
    <source>
        <dbReference type="ARBA" id="ARBA00022827"/>
    </source>
</evidence>